<evidence type="ECO:0000256" key="6">
    <source>
        <dbReference type="ARBA" id="ARBA00022679"/>
    </source>
</evidence>
<sequence>MKQIFPLVKNLYINLRIKYKMFILISLIVIISFSSTQIILQYAYNIYDEQIYEKSAQVLSLSSTVIESELKKIEKLSFNIIADERIQSDLKKLNGDLSEYERFRIRTKLLEKLFGYAGSEKNILSIHLFGLKGEEYSAGVKTISTPAGKREQIIADSAKGRGTIRWIYPDDTDFSLIAAREVRSFTNLSLDKLGTLIIRIDIEKIVKDHAKGSEKLHGGLIVASGKEIIFPQNPFLSEAQISLLSKFPQGYRTEEINGEQYFIAHIQSDNTNWTYLNVFPFRQIFERILVMKNFVILVFIMIFAVVSAWGMNFAKSLTDPIEHLISKMRLVQKGDFHKASTDLLSPASLQKDEVGQLYRNFGIMVQQINHLISENYAKQLTIKETEFKALQAQINPHFLYNTLESINWLAKMNRQPQISQMVEALGFLLRSSISLKEPLITVGEEIEIIHNYITIQKFRFEERLDFHLQVPQEIKDNQIPKLTLQPLLENAIHYALEPMVSPCKITIRAEDTPKNLMLIVEDNGPGMDPGFLEKVQQGEVRSKGNGVGLKNIDERIKLAFGEPYGIRLSSEPGRGTSVSVVLPHQKG</sequence>
<dbReference type="PROSITE" id="PS50109">
    <property type="entry name" value="HIS_KIN"/>
    <property type="match status" value="1"/>
</dbReference>
<dbReference type="Gene3D" id="6.10.340.10">
    <property type="match status" value="1"/>
</dbReference>
<dbReference type="GO" id="GO:0005524">
    <property type="term" value="F:ATP binding"/>
    <property type="evidence" value="ECO:0007669"/>
    <property type="project" value="UniProtKB-KW"/>
</dbReference>
<dbReference type="GO" id="GO:0005886">
    <property type="term" value="C:plasma membrane"/>
    <property type="evidence" value="ECO:0007669"/>
    <property type="project" value="UniProtKB-SubCell"/>
</dbReference>
<keyword evidence="9" id="KW-0067">ATP-binding</keyword>
<comment type="caution">
    <text evidence="15">The sequence shown here is derived from an EMBL/GenBank/DDBJ whole genome shotgun (WGS) entry which is preliminary data.</text>
</comment>
<dbReference type="InterPro" id="IPR004358">
    <property type="entry name" value="Sig_transdc_His_kin-like_C"/>
</dbReference>
<evidence type="ECO:0000256" key="10">
    <source>
        <dbReference type="ARBA" id="ARBA00023012"/>
    </source>
</evidence>
<evidence type="ECO:0000256" key="5">
    <source>
        <dbReference type="ARBA" id="ARBA00022553"/>
    </source>
</evidence>
<dbReference type="InterPro" id="IPR036890">
    <property type="entry name" value="HATPase_C_sf"/>
</dbReference>
<protein>
    <recommendedName>
        <fullName evidence="3">histidine kinase</fullName>
        <ecNumber evidence="3">2.7.13.3</ecNumber>
    </recommendedName>
</protein>
<comment type="catalytic activity">
    <reaction evidence="1">
        <text>ATP + protein L-histidine = ADP + protein N-phospho-L-histidine.</text>
        <dbReference type="EC" id="2.7.13.3"/>
    </reaction>
</comment>
<evidence type="ECO:0000256" key="1">
    <source>
        <dbReference type="ARBA" id="ARBA00000085"/>
    </source>
</evidence>
<keyword evidence="8 15" id="KW-0418">Kinase</keyword>
<evidence type="ECO:0000256" key="7">
    <source>
        <dbReference type="ARBA" id="ARBA00022741"/>
    </source>
</evidence>
<dbReference type="EC" id="2.7.13.3" evidence="3"/>
<keyword evidence="12" id="KW-0812">Transmembrane</keyword>
<feature type="domain" description="Histidine kinase" evidence="13">
    <location>
        <begin position="484"/>
        <end position="586"/>
    </location>
</feature>
<keyword evidence="11 12" id="KW-0472">Membrane</keyword>
<dbReference type="CDD" id="cd06225">
    <property type="entry name" value="HAMP"/>
    <property type="match status" value="1"/>
</dbReference>
<dbReference type="InterPro" id="IPR003660">
    <property type="entry name" value="HAMP_dom"/>
</dbReference>
<dbReference type="AlphaFoldDB" id="A0A7W1WPN6"/>
<evidence type="ECO:0000313" key="16">
    <source>
        <dbReference type="Proteomes" id="UP000535491"/>
    </source>
</evidence>
<dbReference type="SMART" id="SM00387">
    <property type="entry name" value="HATPase_c"/>
    <property type="match status" value="1"/>
</dbReference>
<dbReference type="PRINTS" id="PR00344">
    <property type="entry name" value="BCTRLSENSOR"/>
</dbReference>
<evidence type="ECO:0000313" key="15">
    <source>
        <dbReference type="EMBL" id="MBA4493779.1"/>
    </source>
</evidence>
<keyword evidence="16" id="KW-1185">Reference proteome</keyword>
<keyword evidence="6" id="KW-0808">Transferase</keyword>
<evidence type="ECO:0000259" key="14">
    <source>
        <dbReference type="PROSITE" id="PS50885"/>
    </source>
</evidence>
<dbReference type="SMART" id="SM00304">
    <property type="entry name" value="HAMP"/>
    <property type="match status" value="1"/>
</dbReference>
<dbReference type="GO" id="GO:0000155">
    <property type="term" value="F:phosphorelay sensor kinase activity"/>
    <property type="evidence" value="ECO:0007669"/>
    <property type="project" value="InterPro"/>
</dbReference>
<gene>
    <name evidence="15" type="ORF">H1191_05610</name>
</gene>
<dbReference type="InterPro" id="IPR050640">
    <property type="entry name" value="Bact_2-comp_sensor_kinase"/>
</dbReference>
<dbReference type="InterPro" id="IPR010559">
    <property type="entry name" value="Sig_transdc_His_kin_internal"/>
</dbReference>
<dbReference type="InterPro" id="IPR005467">
    <property type="entry name" value="His_kinase_dom"/>
</dbReference>
<feature type="transmembrane region" description="Helical" evidence="12">
    <location>
        <begin position="21"/>
        <end position="44"/>
    </location>
</feature>
<keyword evidence="12" id="KW-1133">Transmembrane helix</keyword>
<dbReference type="Pfam" id="PF06580">
    <property type="entry name" value="His_kinase"/>
    <property type="match status" value="1"/>
</dbReference>
<evidence type="ECO:0000256" key="2">
    <source>
        <dbReference type="ARBA" id="ARBA00004651"/>
    </source>
</evidence>
<evidence type="ECO:0000256" key="9">
    <source>
        <dbReference type="ARBA" id="ARBA00022840"/>
    </source>
</evidence>
<dbReference type="PANTHER" id="PTHR34220">
    <property type="entry name" value="SENSOR HISTIDINE KINASE YPDA"/>
    <property type="match status" value="1"/>
</dbReference>
<evidence type="ECO:0000256" key="11">
    <source>
        <dbReference type="ARBA" id="ARBA00023136"/>
    </source>
</evidence>
<dbReference type="Gene3D" id="3.30.565.10">
    <property type="entry name" value="Histidine kinase-like ATPase, C-terminal domain"/>
    <property type="match status" value="1"/>
</dbReference>
<keyword evidence="7" id="KW-0547">Nucleotide-binding</keyword>
<dbReference type="SUPFAM" id="SSF55874">
    <property type="entry name" value="ATPase domain of HSP90 chaperone/DNA topoisomerase II/histidine kinase"/>
    <property type="match status" value="1"/>
</dbReference>
<feature type="domain" description="HAMP" evidence="14">
    <location>
        <begin position="315"/>
        <end position="373"/>
    </location>
</feature>
<evidence type="ECO:0000259" key="13">
    <source>
        <dbReference type="PROSITE" id="PS50109"/>
    </source>
</evidence>
<keyword evidence="10" id="KW-0902">Two-component regulatory system</keyword>
<dbReference type="InterPro" id="IPR003594">
    <property type="entry name" value="HATPase_dom"/>
</dbReference>
<dbReference type="PANTHER" id="PTHR34220:SF7">
    <property type="entry name" value="SENSOR HISTIDINE KINASE YPDA"/>
    <property type="match status" value="1"/>
</dbReference>
<comment type="subcellular location">
    <subcellularLocation>
        <location evidence="2">Cell membrane</location>
        <topology evidence="2">Multi-pass membrane protein</topology>
    </subcellularLocation>
</comment>
<dbReference type="RefSeq" id="WP_181751016.1">
    <property type="nucleotide sequence ID" value="NZ_JACEIQ010000003.1"/>
</dbReference>
<evidence type="ECO:0000256" key="12">
    <source>
        <dbReference type="SAM" id="Phobius"/>
    </source>
</evidence>
<evidence type="ECO:0000256" key="4">
    <source>
        <dbReference type="ARBA" id="ARBA00022475"/>
    </source>
</evidence>
<keyword evidence="4" id="KW-1003">Cell membrane</keyword>
<organism evidence="15 16">
    <name type="scientific">Paenactinomyces guangxiensis</name>
    <dbReference type="NCBI Taxonomy" id="1490290"/>
    <lineage>
        <taxon>Bacteria</taxon>
        <taxon>Bacillati</taxon>
        <taxon>Bacillota</taxon>
        <taxon>Bacilli</taxon>
        <taxon>Bacillales</taxon>
        <taxon>Thermoactinomycetaceae</taxon>
        <taxon>Paenactinomyces</taxon>
    </lineage>
</organism>
<evidence type="ECO:0000256" key="3">
    <source>
        <dbReference type="ARBA" id="ARBA00012438"/>
    </source>
</evidence>
<reference evidence="15 16" key="1">
    <citation type="submission" date="2020-07" db="EMBL/GenBank/DDBJ databases">
        <authorList>
            <person name="Feng H."/>
        </authorList>
    </citation>
    <scope>NUCLEOTIDE SEQUENCE [LARGE SCALE GENOMIC DNA]</scope>
    <source>
        <strain evidence="16">s-10</strain>
    </source>
</reference>
<dbReference type="EMBL" id="JACEIQ010000003">
    <property type="protein sequence ID" value="MBA4493779.1"/>
    <property type="molecule type" value="Genomic_DNA"/>
</dbReference>
<name>A0A7W1WPN6_9BACL</name>
<dbReference type="Proteomes" id="UP000535491">
    <property type="component" value="Unassembled WGS sequence"/>
</dbReference>
<dbReference type="SUPFAM" id="SSF158472">
    <property type="entry name" value="HAMP domain-like"/>
    <property type="match status" value="1"/>
</dbReference>
<dbReference type="PROSITE" id="PS50885">
    <property type="entry name" value="HAMP"/>
    <property type="match status" value="1"/>
</dbReference>
<proteinExistence type="predicted"/>
<dbReference type="Pfam" id="PF02518">
    <property type="entry name" value="HATPase_c"/>
    <property type="match status" value="1"/>
</dbReference>
<evidence type="ECO:0000256" key="8">
    <source>
        <dbReference type="ARBA" id="ARBA00022777"/>
    </source>
</evidence>
<accession>A0A7W1WPN6</accession>
<keyword evidence="5" id="KW-0597">Phosphoprotein</keyword>
<feature type="transmembrane region" description="Helical" evidence="12">
    <location>
        <begin position="294"/>
        <end position="314"/>
    </location>
</feature>